<keyword evidence="2" id="KW-0472">Membrane</keyword>
<reference evidence="5" key="1">
    <citation type="journal article" date="2015" name="Nat. Genet.">
        <title>The genome and transcriptome of the zoonotic hookworm Ancylostoma ceylanicum identify infection-specific gene families.</title>
        <authorList>
            <person name="Schwarz E.M."/>
            <person name="Hu Y."/>
            <person name="Antoshechkin I."/>
            <person name="Miller M.M."/>
            <person name="Sternberg P.W."/>
            <person name="Aroian R.V."/>
        </authorList>
    </citation>
    <scope>NUCLEOTIDE SEQUENCE</scope>
    <source>
        <strain evidence="5">HY135</strain>
    </source>
</reference>
<feature type="region of interest" description="Disordered" evidence="1">
    <location>
        <begin position="245"/>
        <end position="264"/>
    </location>
</feature>
<evidence type="ECO:0000313" key="5">
    <source>
        <dbReference type="Proteomes" id="UP000024635"/>
    </source>
</evidence>
<dbReference type="InterPro" id="IPR003961">
    <property type="entry name" value="FN3_dom"/>
</dbReference>
<dbReference type="SUPFAM" id="SSF49265">
    <property type="entry name" value="Fibronectin type III"/>
    <property type="match status" value="1"/>
</dbReference>
<organism evidence="4 5">
    <name type="scientific">Ancylostoma ceylanicum</name>
    <dbReference type="NCBI Taxonomy" id="53326"/>
    <lineage>
        <taxon>Eukaryota</taxon>
        <taxon>Metazoa</taxon>
        <taxon>Ecdysozoa</taxon>
        <taxon>Nematoda</taxon>
        <taxon>Chromadorea</taxon>
        <taxon>Rhabditida</taxon>
        <taxon>Rhabditina</taxon>
        <taxon>Rhabditomorpha</taxon>
        <taxon>Strongyloidea</taxon>
        <taxon>Ancylostomatidae</taxon>
        <taxon>Ancylostomatinae</taxon>
        <taxon>Ancylostoma</taxon>
    </lineage>
</organism>
<feature type="transmembrane region" description="Helical" evidence="2">
    <location>
        <begin position="375"/>
        <end position="396"/>
    </location>
</feature>
<comment type="caution">
    <text evidence="4">The sequence shown here is derived from an EMBL/GenBank/DDBJ whole genome shotgun (WGS) entry which is preliminary data.</text>
</comment>
<dbReference type="InterPro" id="IPR013783">
    <property type="entry name" value="Ig-like_fold"/>
</dbReference>
<dbReference type="PROSITE" id="PS50853">
    <property type="entry name" value="FN3"/>
    <property type="match status" value="1"/>
</dbReference>
<gene>
    <name evidence="4" type="primary">Acey_s0126.g1329</name>
    <name evidence="4" type="ORF">Y032_0126g1329</name>
</gene>
<dbReference type="AlphaFoldDB" id="A0A016T8F7"/>
<evidence type="ECO:0000256" key="2">
    <source>
        <dbReference type="SAM" id="Phobius"/>
    </source>
</evidence>
<protein>
    <recommendedName>
        <fullName evidence="3">Fibronectin type-III domain-containing protein</fullName>
    </recommendedName>
</protein>
<proteinExistence type="predicted"/>
<keyword evidence="5" id="KW-1185">Reference proteome</keyword>
<dbReference type="Gene3D" id="2.60.40.10">
    <property type="entry name" value="Immunoglobulins"/>
    <property type="match status" value="1"/>
</dbReference>
<feature type="domain" description="Fibronectin type-III" evidence="3">
    <location>
        <begin position="146"/>
        <end position="242"/>
    </location>
</feature>
<feature type="compositionally biased region" description="Low complexity" evidence="1">
    <location>
        <begin position="445"/>
        <end position="458"/>
    </location>
</feature>
<accession>A0A016T8F7</accession>
<evidence type="ECO:0000256" key="1">
    <source>
        <dbReference type="SAM" id="MobiDB-lite"/>
    </source>
</evidence>
<keyword evidence="2" id="KW-0812">Transmembrane</keyword>
<dbReference type="EMBL" id="JARK01001462">
    <property type="protein sequence ID" value="EYB98970.1"/>
    <property type="molecule type" value="Genomic_DNA"/>
</dbReference>
<feature type="region of interest" description="Disordered" evidence="1">
    <location>
        <begin position="407"/>
        <end position="537"/>
    </location>
</feature>
<evidence type="ECO:0000259" key="3">
    <source>
        <dbReference type="PROSITE" id="PS50853"/>
    </source>
</evidence>
<feature type="compositionally biased region" description="Basic and acidic residues" evidence="1">
    <location>
        <begin position="517"/>
        <end position="529"/>
    </location>
</feature>
<dbReference type="OrthoDB" id="5874416at2759"/>
<dbReference type="InterPro" id="IPR036116">
    <property type="entry name" value="FN3_sf"/>
</dbReference>
<name>A0A016T8F7_9BILA</name>
<sequence length="578" mass="64680">MIYRLLGSRIGAITYNVDNSASTYVVHLKPCLKEDCLDGSRSNEVEVPSIQDVTVKNFEYTAIGSELIFSWETIGFESGEHVIYQISIYINNEAPRVFESDKPQVRIMEANRPLAIRLKVVPKIDAYSGLPEEFKVNIAEEVPKYAPKNMSVLAYSPVEVYIYFDPIPTDKILGKPKGCEVYVCETKSSPPICISKLVPPRQNEVFFTELLHGKVYHATAECLTGAGAGPRSPWITFNTLRPSPARKKVKGKTKPTQTTQPRPKDIGVRVNINVREDMTVLTSWEFIMDDGSTFDQEKIKDFQVMLYKKDGKHYKNAGIITKNKDIREIDLGLSPNFLFDVNCYFYAVNVTFSNGRRLFEPSEELCYTMASPSFLMLYAFIAIIFLILAAIASIMVREKRRAQSALKRKYAKRSPAAPKLKLKTGKPKFPDASKQTKGKPMAPISAGSRESSTGSGESIDARNAPPWFSKTKLQDELNPPKTEPPTAPILIGSQESLAGSGESIDARNTPPYYPKTNSKEGLKPSRERPAAPIFIPRPREATKRSVVAPWITRLKSNENWKVMKVKPLVPKSGSHESI</sequence>
<keyword evidence="2" id="KW-1133">Transmembrane helix</keyword>
<dbReference type="Proteomes" id="UP000024635">
    <property type="component" value="Unassembled WGS sequence"/>
</dbReference>
<evidence type="ECO:0000313" key="4">
    <source>
        <dbReference type="EMBL" id="EYB98970.1"/>
    </source>
</evidence>